<proteinExistence type="predicted"/>
<reference evidence="4" key="1">
    <citation type="journal article" date="2019" name="Int. J. Syst. Evol. Microbiol.">
        <title>The Global Catalogue of Microorganisms (GCM) 10K type strain sequencing project: providing services to taxonomists for standard genome sequencing and annotation.</title>
        <authorList>
            <consortium name="The Broad Institute Genomics Platform"/>
            <consortium name="The Broad Institute Genome Sequencing Center for Infectious Disease"/>
            <person name="Wu L."/>
            <person name="Ma J."/>
        </authorList>
    </citation>
    <scope>NUCLEOTIDE SEQUENCE [LARGE SCALE GENOMIC DNA]</scope>
    <source>
        <strain evidence="4">CGMCC 1.10131</strain>
    </source>
</reference>
<feature type="chain" id="PRO_5046455409" evidence="1">
    <location>
        <begin position="40"/>
        <end position="644"/>
    </location>
</feature>
<sequence length="644" mass="71761">MKMMYTINLVITIRLLMSFLNRSLFSLLCLFSAVSPSFAASLQQSPFYSNGAYYQLDNKLVMGRIENIVYAGIPQLHQIAVPAKIDTGADTTSIHALNIHVQSQHPQLKHLKDEALLKAIAEHFGEPNSQWWLDSFDTPERNIQASVSFDLVNPQSGELITVQRPLARISGIQGRADHGILYRPVVELLLSSGDLTVATAVNLTDRSAFSYPILIGKTFLKNHAWVDSSYDYLQQEAQASVLGKKETAYLGKQALAVSYSLHYRRSSLDARNIEVNLKQQQVSFDVVTPQQRQRLSLPLLKMLNIGDKQHPLVNLTLSFGKTRKSIELVLRDRSAYSSQLRLGREALNQHFMIDLSADYLSEQGLSKAIDYKPHALMMSAQEVIGINGVEFNASPSLAVSTSLLRVKRLKTLERSGHVKPIAAFSGTDRQGSAYVFEQDIQRNILVGEQSRPVISASLKLGEQILHSDIALEQATADKPEALLIGERFVDGPLLINTRTENIFNKTPPIKAGYVEQAQVAGMAIAVKLDTGADLSSMHAEDIEYFDKQGKPWVKFTYRNKAGVEQQFTREVVGRMVIKARVGETADSRPVVEMQVKLGELSKRIRVNLQNRANFSYSMILGKNFLQHGVLVSSDAPYQLTKPLK</sequence>
<dbReference type="SUPFAM" id="SSF50630">
    <property type="entry name" value="Acid proteases"/>
    <property type="match status" value="3"/>
</dbReference>
<dbReference type="Pfam" id="PF05618">
    <property type="entry name" value="Zn_protease"/>
    <property type="match status" value="3"/>
</dbReference>
<comment type="caution">
    <text evidence="3">The sequence shown here is derived from an EMBL/GenBank/DDBJ whole genome shotgun (WGS) entry which is preliminary data.</text>
</comment>
<accession>A0ABQ1I2V5</accession>
<organism evidence="3 4">
    <name type="scientific">Agarivorans gilvus</name>
    <dbReference type="NCBI Taxonomy" id="680279"/>
    <lineage>
        <taxon>Bacteria</taxon>
        <taxon>Pseudomonadati</taxon>
        <taxon>Pseudomonadota</taxon>
        <taxon>Gammaproteobacteria</taxon>
        <taxon>Alteromonadales</taxon>
        <taxon>Alteromonadaceae</taxon>
        <taxon>Agarivorans</taxon>
    </lineage>
</organism>
<dbReference type="PANTHER" id="PTHR38037:SF2">
    <property type="entry name" value="ATP-DEPENDENT ZINC PROTEASE DOMAIN-CONTAINING PROTEIN-RELATED"/>
    <property type="match status" value="1"/>
</dbReference>
<keyword evidence="1" id="KW-0732">Signal</keyword>
<evidence type="ECO:0000259" key="2">
    <source>
        <dbReference type="Pfam" id="PF05618"/>
    </source>
</evidence>
<dbReference type="InterPro" id="IPR021109">
    <property type="entry name" value="Peptidase_aspartic_dom_sf"/>
</dbReference>
<feature type="domain" description="Retropepsin-like aspartic endopeptidase" evidence="2">
    <location>
        <begin position="141"/>
        <end position="236"/>
    </location>
</feature>
<evidence type="ECO:0000313" key="4">
    <source>
        <dbReference type="Proteomes" id="UP000651977"/>
    </source>
</evidence>
<name>A0ABQ1I2V5_9ALTE</name>
<dbReference type="PANTHER" id="PTHR38037">
    <property type="entry name" value="ZN_PROTEASE DOMAIN-CONTAINING PROTEIN"/>
    <property type="match status" value="1"/>
</dbReference>
<dbReference type="EMBL" id="BMDY01000012">
    <property type="protein sequence ID" value="GGB08028.1"/>
    <property type="molecule type" value="Genomic_DNA"/>
</dbReference>
<feature type="domain" description="Retropepsin-like aspartic endopeptidase" evidence="2">
    <location>
        <begin position="516"/>
        <end position="631"/>
    </location>
</feature>
<gene>
    <name evidence="3" type="ORF">GCM10007414_21770</name>
</gene>
<dbReference type="Gene3D" id="2.40.70.10">
    <property type="entry name" value="Acid Proteases"/>
    <property type="match status" value="4"/>
</dbReference>
<keyword evidence="4" id="KW-1185">Reference proteome</keyword>
<feature type="signal peptide" evidence="1">
    <location>
        <begin position="1"/>
        <end position="39"/>
    </location>
</feature>
<dbReference type="Proteomes" id="UP000651977">
    <property type="component" value="Unassembled WGS sequence"/>
</dbReference>
<evidence type="ECO:0000256" key="1">
    <source>
        <dbReference type="SAM" id="SignalP"/>
    </source>
</evidence>
<evidence type="ECO:0000313" key="3">
    <source>
        <dbReference type="EMBL" id="GGB08028.1"/>
    </source>
</evidence>
<dbReference type="InterPro" id="IPR008503">
    <property type="entry name" value="Asp_endopeptidase"/>
</dbReference>
<feature type="domain" description="Retropepsin-like aspartic endopeptidase" evidence="2">
    <location>
        <begin position="242"/>
        <end position="361"/>
    </location>
</feature>
<protein>
    <submittedName>
        <fullName evidence="3">Peptidase</fullName>
    </submittedName>
</protein>